<dbReference type="SMART" id="SM00064">
    <property type="entry name" value="FYVE"/>
    <property type="match status" value="2"/>
</dbReference>
<dbReference type="InterPro" id="IPR000306">
    <property type="entry name" value="Znf_FYVE"/>
</dbReference>
<dbReference type="SUPFAM" id="SSF52540">
    <property type="entry name" value="P-loop containing nucleoside triphosphate hydrolases"/>
    <property type="match status" value="1"/>
</dbReference>
<dbReference type="EMBL" id="JAOPHQ010000339">
    <property type="protein sequence ID" value="KAK0154812.1"/>
    <property type="molecule type" value="Genomic_DNA"/>
</dbReference>
<evidence type="ECO:0000259" key="5">
    <source>
        <dbReference type="PROSITE" id="PS50178"/>
    </source>
</evidence>
<gene>
    <name evidence="6" type="primary">Zfyve1_0</name>
    <name evidence="6" type="ORF">N1851_002881</name>
</gene>
<dbReference type="InterPro" id="IPR042427">
    <property type="entry name" value="ZFYV1"/>
</dbReference>
<evidence type="ECO:0000256" key="3">
    <source>
        <dbReference type="ARBA" id="ARBA00022833"/>
    </source>
</evidence>
<keyword evidence="2 4" id="KW-0863">Zinc-finger</keyword>
<evidence type="ECO:0000256" key="2">
    <source>
        <dbReference type="ARBA" id="ARBA00022771"/>
    </source>
</evidence>
<dbReference type="GO" id="GO:0005547">
    <property type="term" value="F:phosphatidylinositol-3,4,5-trisphosphate binding"/>
    <property type="evidence" value="ECO:0007669"/>
    <property type="project" value="TreeGrafter"/>
</dbReference>
<dbReference type="GO" id="GO:0005811">
    <property type="term" value="C:lipid droplet"/>
    <property type="evidence" value="ECO:0007669"/>
    <property type="project" value="TreeGrafter"/>
</dbReference>
<protein>
    <submittedName>
        <fullName evidence="6">Zinc finger FYVE domain-containing protein 1</fullName>
    </submittedName>
</protein>
<dbReference type="Gene3D" id="3.40.50.300">
    <property type="entry name" value="P-loop containing nucleotide triphosphate hydrolases"/>
    <property type="match status" value="1"/>
</dbReference>
<evidence type="ECO:0000256" key="1">
    <source>
        <dbReference type="ARBA" id="ARBA00022723"/>
    </source>
</evidence>
<dbReference type="PANTHER" id="PTHR46624:SF2">
    <property type="entry name" value="SI:CH211-11N16.2-RELATED"/>
    <property type="match status" value="1"/>
</dbReference>
<feature type="domain" description="FYVE-type" evidence="5">
    <location>
        <begin position="615"/>
        <end position="675"/>
    </location>
</feature>
<dbReference type="AlphaFoldDB" id="A0AA47N9C0"/>
<evidence type="ECO:0000313" key="6">
    <source>
        <dbReference type="EMBL" id="KAK0154812.1"/>
    </source>
</evidence>
<accession>A0AA47N9C0</accession>
<feature type="domain" description="FYVE-type" evidence="5">
    <location>
        <begin position="499"/>
        <end position="560"/>
    </location>
</feature>
<evidence type="ECO:0000313" key="7">
    <source>
        <dbReference type="Proteomes" id="UP001174136"/>
    </source>
</evidence>
<dbReference type="SUPFAM" id="SSF57903">
    <property type="entry name" value="FYVE/PHD zinc finger"/>
    <property type="match status" value="2"/>
</dbReference>
<sequence>MSDALMKEMESITLSPGKLGKQPENDRSFLLVDEQENLQVHDESEFVERLGCGDMAEVKVLSIFGNTGDGKSHTLNHILFGGETVFYTSKSPSSCTVGVWAAYDPSLSLLALDTEGLLGAATNQNQRMRLLLKVLAVSDLVVYRTRAERLHNDMFEFLSSASGAYLKHFTPELRALSSRCGLDVPLSSLGPAVIVFQETTHTQLLGHESLDSPDTLLQRRFHDRNLSTEAFSSMQYVGTQTVAPPTAYNLLLEAVRQQVRNTHTRSPRQPAIVFRALEVSDSYISHALCFRFSLPPSLRLPLQALSERFCGEISDDLITIHFFPDEYFTCSSVCLSCNVRCKNGMNHLRDKVPHMADGLCQYAHQFNNKVLICKRCYEGGREVIVVPKTSSSADNQWLGLAKYAWSGYVLECGNCGIIYRSRQYWMGNQDPESSVVRPEVKHVWEGSEAFLVDHQNAAQRVLDGVNYVVQSVSEYSTGPTKAVAAWLTDQVAPPYWRPNNQITLCQGCKREFEEAERKHHCRSCGEGFCQPCSSHRMPVPERGWGAAPVRVCQTCHRHGGPSDTGTQVSKAEPRGLMARRVTEVAQSTLDMVSTAVDYPLCFVKGMARPDYWIPDQDITQCHQCSKAFTPATSKHHCRACGQGVCGPCSTHNKPVPSRGWDHPVRVCDGCHAHQGTL</sequence>
<dbReference type="Pfam" id="PF01363">
    <property type="entry name" value="FYVE"/>
    <property type="match status" value="2"/>
</dbReference>
<evidence type="ECO:0000256" key="4">
    <source>
        <dbReference type="PROSITE-ProRule" id="PRU00091"/>
    </source>
</evidence>
<keyword evidence="7" id="KW-1185">Reference proteome</keyword>
<dbReference type="CDD" id="cd15734">
    <property type="entry name" value="FYVE_ZFYV1"/>
    <property type="match status" value="1"/>
</dbReference>
<name>A0AA47N9C0_MERPO</name>
<dbReference type="InterPro" id="IPR013083">
    <property type="entry name" value="Znf_RING/FYVE/PHD"/>
</dbReference>
<proteinExistence type="predicted"/>
<dbReference type="GO" id="GO:0140042">
    <property type="term" value="P:lipid droplet formation"/>
    <property type="evidence" value="ECO:0007669"/>
    <property type="project" value="TreeGrafter"/>
</dbReference>
<dbReference type="Proteomes" id="UP001174136">
    <property type="component" value="Unassembled WGS sequence"/>
</dbReference>
<dbReference type="GO" id="GO:0005545">
    <property type="term" value="F:1-phosphatidylinositol binding"/>
    <property type="evidence" value="ECO:0007669"/>
    <property type="project" value="TreeGrafter"/>
</dbReference>
<dbReference type="PROSITE" id="PS50178">
    <property type="entry name" value="ZF_FYVE"/>
    <property type="match status" value="2"/>
</dbReference>
<dbReference type="InterPro" id="IPR011011">
    <property type="entry name" value="Znf_FYVE_PHD"/>
</dbReference>
<reference evidence="6" key="1">
    <citation type="journal article" date="2023" name="Front. Mar. Sci.">
        <title>A new Merluccius polli reference genome to investigate the effects of global change in West African waters.</title>
        <authorList>
            <person name="Mateo J.L."/>
            <person name="Blanco-Fernandez C."/>
            <person name="Garcia-Vazquez E."/>
            <person name="Machado-Schiaffino G."/>
        </authorList>
    </citation>
    <scope>NUCLEOTIDE SEQUENCE</scope>
    <source>
        <strain evidence="6">C29</strain>
        <tissue evidence="6">Fin</tissue>
    </source>
</reference>
<dbReference type="GO" id="GO:0008270">
    <property type="term" value="F:zinc ion binding"/>
    <property type="evidence" value="ECO:0007669"/>
    <property type="project" value="UniProtKB-KW"/>
</dbReference>
<dbReference type="InterPro" id="IPR017455">
    <property type="entry name" value="Znf_FYVE-rel"/>
</dbReference>
<dbReference type="Gene3D" id="3.30.40.10">
    <property type="entry name" value="Zinc/RING finger domain, C3HC4 (zinc finger)"/>
    <property type="match status" value="2"/>
</dbReference>
<dbReference type="InterPro" id="IPR027417">
    <property type="entry name" value="P-loop_NTPase"/>
</dbReference>
<keyword evidence="3" id="KW-0862">Zinc</keyword>
<organism evidence="6 7">
    <name type="scientific">Merluccius polli</name>
    <name type="common">Benguela hake</name>
    <name type="synonym">Merluccius cadenati</name>
    <dbReference type="NCBI Taxonomy" id="89951"/>
    <lineage>
        <taxon>Eukaryota</taxon>
        <taxon>Metazoa</taxon>
        <taxon>Chordata</taxon>
        <taxon>Craniata</taxon>
        <taxon>Vertebrata</taxon>
        <taxon>Euteleostomi</taxon>
        <taxon>Actinopterygii</taxon>
        <taxon>Neopterygii</taxon>
        <taxon>Teleostei</taxon>
        <taxon>Neoteleostei</taxon>
        <taxon>Acanthomorphata</taxon>
        <taxon>Zeiogadaria</taxon>
        <taxon>Gadariae</taxon>
        <taxon>Gadiformes</taxon>
        <taxon>Gadoidei</taxon>
        <taxon>Merlucciidae</taxon>
        <taxon>Merluccius</taxon>
    </lineage>
</organism>
<keyword evidence="1" id="KW-0479">Metal-binding</keyword>
<comment type="caution">
    <text evidence="6">The sequence shown here is derived from an EMBL/GenBank/DDBJ whole genome shotgun (WGS) entry which is preliminary data.</text>
</comment>
<dbReference type="PANTHER" id="PTHR46624">
    <property type="entry name" value="AGAP002036-PA"/>
    <property type="match status" value="1"/>
</dbReference>
<dbReference type="GO" id="GO:0032266">
    <property type="term" value="F:phosphatidylinositol-3-phosphate binding"/>
    <property type="evidence" value="ECO:0007669"/>
    <property type="project" value="TreeGrafter"/>
</dbReference>
<dbReference type="GO" id="GO:0043325">
    <property type="term" value="F:phosphatidylinositol-3,4-bisphosphate binding"/>
    <property type="evidence" value="ECO:0007669"/>
    <property type="project" value="TreeGrafter"/>
</dbReference>